<dbReference type="Gene3D" id="3.40.50.150">
    <property type="entry name" value="Vaccinia Virus protein VP39"/>
    <property type="match status" value="1"/>
</dbReference>
<dbReference type="NCBIfam" id="NF037959">
    <property type="entry name" value="MFS_SpdSyn"/>
    <property type="match status" value="1"/>
</dbReference>
<dbReference type="InterPro" id="IPR029063">
    <property type="entry name" value="SAM-dependent_MTases_sf"/>
</dbReference>
<dbReference type="EMBL" id="CADILH010000003">
    <property type="protein sequence ID" value="CAB3931035.1"/>
    <property type="molecule type" value="Genomic_DNA"/>
</dbReference>
<reference evidence="6 7" key="1">
    <citation type="submission" date="2020-04" db="EMBL/GenBank/DDBJ databases">
        <authorList>
            <person name="De Canck E."/>
        </authorList>
    </citation>
    <scope>NUCLEOTIDE SEQUENCE [LARGE SCALE GENOMIC DNA]</scope>
    <source>
        <strain evidence="6 7">LMG 6000</strain>
    </source>
</reference>
<accession>A0A6S7F7A1</accession>
<dbReference type="Proteomes" id="UP000494183">
    <property type="component" value="Unassembled WGS sequence"/>
</dbReference>
<dbReference type="EC" id="2.5.1.16" evidence="6"/>
<dbReference type="SUPFAM" id="SSF53335">
    <property type="entry name" value="S-adenosyl-L-methionine-dependent methyltransferases"/>
    <property type="match status" value="1"/>
</dbReference>
<evidence type="ECO:0000259" key="5">
    <source>
        <dbReference type="PROSITE" id="PS51006"/>
    </source>
</evidence>
<dbReference type="CDD" id="cd02440">
    <property type="entry name" value="AdoMet_MTases"/>
    <property type="match status" value="1"/>
</dbReference>
<evidence type="ECO:0000256" key="3">
    <source>
        <dbReference type="ARBA" id="ARBA00023115"/>
    </source>
</evidence>
<evidence type="ECO:0000313" key="7">
    <source>
        <dbReference type="Proteomes" id="UP000494183"/>
    </source>
</evidence>
<proteinExistence type="inferred from homology"/>
<name>A0A6S7F7A1_9BURK</name>
<dbReference type="GO" id="GO:0006596">
    <property type="term" value="P:polyamine biosynthetic process"/>
    <property type="evidence" value="ECO:0007669"/>
    <property type="project" value="UniProtKB-UniRule"/>
</dbReference>
<keyword evidence="7" id="KW-1185">Reference proteome</keyword>
<dbReference type="PANTHER" id="PTHR43317">
    <property type="entry name" value="THERMOSPERMINE SYNTHASE ACAULIS5"/>
    <property type="match status" value="1"/>
</dbReference>
<evidence type="ECO:0000256" key="4">
    <source>
        <dbReference type="PROSITE-ProRule" id="PRU00354"/>
    </source>
</evidence>
<comment type="similarity">
    <text evidence="1">Belongs to the spermidine/spermine synthase family.</text>
</comment>
<feature type="active site" description="Proton acceptor" evidence="4">
    <location>
        <position position="200"/>
    </location>
</feature>
<evidence type="ECO:0000313" key="6">
    <source>
        <dbReference type="EMBL" id="CAB3931035.1"/>
    </source>
</evidence>
<dbReference type="PROSITE" id="PS51006">
    <property type="entry name" value="PABS_2"/>
    <property type="match status" value="1"/>
</dbReference>
<keyword evidence="3 4" id="KW-0620">Polyamine biosynthesis</keyword>
<dbReference type="InterPro" id="IPR030374">
    <property type="entry name" value="PABS"/>
</dbReference>
<evidence type="ECO:0000256" key="2">
    <source>
        <dbReference type="ARBA" id="ARBA00022679"/>
    </source>
</evidence>
<dbReference type="GO" id="GO:0004766">
    <property type="term" value="F:spermidine synthase activity"/>
    <property type="evidence" value="ECO:0007669"/>
    <property type="project" value="UniProtKB-EC"/>
</dbReference>
<dbReference type="Pfam" id="PF01564">
    <property type="entry name" value="Spermine_synth"/>
    <property type="match status" value="1"/>
</dbReference>
<evidence type="ECO:0000256" key="1">
    <source>
        <dbReference type="ARBA" id="ARBA00007867"/>
    </source>
</evidence>
<dbReference type="AlphaFoldDB" id="A0A6S7F7A1"/>
<organism evidence="6 7">
    <name type="scientific">Achromobacter insolitus</name>
    <dbReference type="NCBI Taxonomy" id="217204"/>
    <lineage>
        <taxon>Bacteria</taxon>
        <taxon>Pseudomonadati</taxon>
        <taxon>Pseudomonadota</taxon>
        <taxon>Betaproteobacteria</taxon>
        <taxon>Burkholderiales</taxon>
        <taxon>Alcaligenaceae</taxon>
        <taxon>Achromobacter</taxon>
    </lineage>
</organism>
<dbReference type="PANTHER" id="PTHR43317:SF1">
    <property type="entry name" value="THERMOSPERMINE SYNTHASE ACAULIS5"/>
    <property type="match status" value="1"/>
</dbReference>
<sequence>MSQGHPPPDAARSLPEQDTMTRPLLIAHRPMFRIASRTVLALVIAGAALLLLRGNGGPQVIHSEDSQFGKLLVFEENGERCMNFNSMHDVGRQTCMSLEHPGQLVFSYTRMMMTALYVHPKPRNILIVGLGGATLQNTLARLLPGTVVDTVEIDPAVGAVAVRYFGYQQGPRQRLFLEDGRAYIERAHRDGQQYDMVMLDAFDVDYIPEHLMTLEFLQHVRGILAPGGVAVANTFTNSQLYERESATYAAVFGTFFNLQTGNRVIVAVNGELPGRDELARNAEALDAVLGPLGVNAKEALDLYSRRQTAASEAPVLRD</sequence>
<gene>
    <name evidence="6" type="primary">speE_2</name>
    <name evidence="6" type="ORF">LMG6000_01950</name>
</gene>
<protein>
    <submittedName>
        <fullName evidence="6">Polyamine aminopropyltransferase</fullName>
        <ecNumber evidence="6">2.5.1.16</ecNumber>
    </submittedName>
</protein>
<keyword evidence="2 4" id="KW-0808">Transferase</keyword>
<feature type="domain" description="PABS" evidence="5">
    <location>
        <begin position="45"/>
        <end position="280"/>
    </location>
</feature>